<accession>A0A398CMI9</accession>
<dbReference type="Proteomes" id="UP000266340">
    <property type="component" value="Unassembled WGS sequence"/>
</dbReference>
<dbReference type="EMBL" id="QXJM01000037">
    <property type="protein sequence ID" value="RIE03470.1"/>
    <property type="molecule type" value="Genomic_DNA"/>
</dbReference>
<sequence length="96" mass="10208">MKHRRFLTIIPITLLLLSAASYLMSDGSKSFPAATISDNGKLKAVVLTDAANNPKAMKEQKFTYTITDENGQSVSGAVVDVSLTMPVCSAASFPRG</sequence>
<protein>
    <submittedName>
        <fullName evidence="2">Uncharacterized protein</fullName>
    </submittedName>
</protein>
<proteinExistence type="predicted"/>
<name>A0A398CMI9_9BACL</name>
<evidence type="ECO:0000313" key="2">
    <source>
        <dbReference type="EMBL" id="RIE03470.1"/>
    </source>
</evidence>
<evidence type="ECO:0000313" key="3">
    <source>
        <dbReference type="Proteomes" id="UP000266340"/>
    </source>
</evidence>
<feature type="signal peptide" evidence="1">
    <location>
        <begin position="1"/>
        <end position="25"/>
    </location>
</feature>
<keyword evidence="1" id="KW-0732">Signal</keyword>
<dbReference type="AlphaFoldDB" id="A0A398CMI9"/>
<keyword evidence="3" id="KW-1185">Reference proteome</keyword>
<feature type="chain" id="PRO_5017348039" evidence="1">
    <location>
        <begin position="26"/>
        <end position="96"/>
    </location>
</feature>
<comment type="caution">
    <text evidence="2">The sequence shown here is derived from an EMBL/GenBank/DDBJ whole genome shotgun (WGS) entry which is preliminary data.</text>
</comment>
<dbReference type="RefSeq" id="WP_119149680.1">
    <property type="nucleotide sequence ID" value="NZ_QXJM01000037.1"/>
</dbReference>
<reference evidence="2 3" key="1">
    <citation type="submission" date="2018-09" db="EMBL/GenBank/DDBJ databases">
        <title>Cohnella cavernae sp. nov., isolated from a karst cave.</title>
        <authorList>
            <person name="Zhu H."/>
        </authorList>
    </citation>
    <scope>NUCLEOTIDE SEQUENCE [LARGE SCALE GENOMIC DNA]</scope>
    <source>
        <strain evidence="2 3">K2E09-144</strain>
    </source>
</reference>
<gene>
    <name evidence="2" type="ORF">D3H35_12500</name>
</gene>
<organism evidence="2 3">
    <name type="scientific">Cohnella faecalis</name>
    <dbReference type="NCBI Taxonomy" id="2315694"/>
    <lineage>
        <taxon>Bacteria</taxon>
        <taxon>Bacillati</taxon>
        <taxon>Bacillota</taxon>
        <taxon>Bacilli</taxon>
        <taxon>Bacillales</taxon>
        <taxon>Paenibacillaceae</taxon>
        <taxon>Cohnella</taxon>
    </lineage>
</organism>
<evidence type="ECO:0000256" key="1">
    <source>
        <dbReference type="SAM" id="SignalP"/>
    </source>
</evidence>